<feature type="transmembrane region" description="Helical" evidence="2">
    <location>
        <begin position="14"/>
        <end position="31"/>
    </location>
</feature>
<dbReference type="EMBL" id="ABXU01000026">
    <property type="protein sequence ID" value="EEB34136.1"/>
    <property type="molecule type" value="Genomic_DNA"/>
</dbReference>
<evidence type="ECO:0000313" key="5">
    <source>
        <dbReference type="Proteomes" id="UP000003676"/>
    </source>
</evidence>
<dbReference type="AlphaFoldDB" id="B6WRX8"/>
<name>B6WRX8_9BACT</name>
<dbReference type="eggNOG" id="COG3350">
    <property type="taxonomic scope" value="Bacteria"/>
</dbReference>
<reference evidence="4 5" key="1">
    <citation type="submission" date="2008-10" db="EMBL/GenBank/DDBJ databases">
        <title>Draft genome sequence of Desulvovibrio piger (ATCC 29098).</title>
        <authorList>
            <person name="Sudarsanam P."/>
            <person name="Ley R."/>
            <person name="Guruge J."/>
            <person name="Turnbaugh P.J."/>
            <person name="Mahowald M."/>
            <person name="Liep D."/>
            <person name="Gordon J."/>
        </authorList>
    </citation>
    <scope>NUCLEOTIDE SEQUENCE [LARGE SCALE GENOMIC DNA]</scope>
    <source>
        <strain evidence="4 5">ATCC 29098</strain>
    </source>
</reference>
<dbReference type="InterPro" id="IPR011017">
    <property type="entry name" value="TRASH_dom"/>
</dbReference>
<evidence type="ECO:0000259" key="3">
    <source>
        <dbReference type="SMART" id="SM00746"/>
    </source>
</evidence>
<dbReference type="SMART" id="SM00746">
    <property type="entry name" value="TRASH"/>
    <property type="match status" value="1"/>
</dbReference>
<keyword evidence="2" id="KW-0812">Transmembrane</keyword>
<organism evidence="4 5">
    <name type="scientific">Desulfovibrio piger ATCC 29098</name>
    <dbReference type="NCBI Taxonomy" id="411464"/>
    <lineage>
        <taxon>Bacteria</taxon>
        <taxon>Pseudomonadati</taxon>
        <taxon>Thermodesulfobacteriota</taxon>
        <taxon>Desulfovibrionia</taxon>
        <taxon>Desulfovibrionales</taxon>
        <taxon>Desulfovibrionaceae</taxon>
        <taxon>Desulfovibrio</taxon>
    </lineage>
</organism>
<dbReference type="STRING" id="901.DESPIGER_0879"/>
<comment type="caution">
    <text evidence="4">The sequence shown here is derived from an EMBL/GenBank/DDBJ whole genome shotgun (WGS) entry which is preliminary data.</text>
</comment>
<feature type="coiled-coil region" evidence="1">
    <location>
        <begin position="33"/>
        <end position="60"/>
    </location>
</feature>
<evidence type="ECO:0000256" key="2">
    <source>
        <dbReference type="SAM" id="Phobius"/>
    </source>
</evidence>
<proteinExistence type="predicted"/>
<feature type="domain" description="TRASH" evidence="3">
    <location>
        <begin position="62"/>
        <end position="99"/>
    </location>
</feature>
<protein>
    <recommendedName>
        <fullName evidence="3">TRASH domain-containing protein</fullName>
    </recommendedName>
</protein>
<keyword evidence="2" id="KW-0472">Membrane</keyword>
<reference evidence="4 5" key="2">
    <citation type="submission" date="2008-10" db="EMBL/GenBank/DDBJ databases">
        <authorList>
            <person name="Fulton L."/>
            <person name="Clifton S."/>
            <person name="Fulton B."/>
            <person name="Xu J."/>
            <person name="Minx P."/>
            <person name="Pepin K.H."/>
            <person name="Johnson M."/>
            <person name="Bhonagiri V."/>
            <person name="Nash W.E."/>
            <person name="Mardis E.R."/>
            <person name="Wilson R.K."/>
        </authorList>
    </citation>
    <scope>NUCLEOTIDE SEQUENCE [LARGE SCALE GENOMIC DNA]</scope>
    <source>
        <strain evidence="4 5">ATCC 29098</strain>
    </source>
</reference>
<dbReference type="HOGENOM" id="CLU_168222_0_0_7"/>
<evidence type="ECO:0000313" key="4">
    <source>
        <dbReference type="EMBL" id="EEB34136.1"/>
    </source>
</evidence>
<gene>
    <name evidence="4" type="ORF">DESPIG_00821</name>
</gene>
<keyword evidence="1" id="KW-0175">Coiled coil</keyword>
<evidence type="ECO:0000256" key="1">
    <source>
        <dbReference type="SAM" id="Coils"/>
    </source>
</evidence>
<sequence>MRPCSTQEKESDHMWKWLVLGLAVYVLYRLFANDFLKKKKENAEDQAAEVERKVAAGEMVKDPECGTYVSVDGNISVRDGDKVYRFCSYECRDKFLERLQEGGRELPPRE</sequence>
<keyword evidence="2" id="KW-1133">Transmembrane helix</keyword>
<dbReference type="Proteomes" id="UP000003676">
    <property type="component" value="Unassembled WGS sequence"/>
</dbReference>
<accession>B6WRX8</accession>